<proteinExistence type="predicted"/>
<protein>
    <submittedName>
        <fullName evidence="1">Uncharacterized protein</fullName>
    </submittedName>
</protein>
<gene>
    <name evidence="1" type="ORF">SU60_09605</name>
</gene>
<reference evidence="1 2" key="1">
    <citation type="submission" date="2015-01" db="EMBL/GenBank/DDBJ databases">
        <title>Draft genome of Vibrio mytili type strain CAIM 528.</title>
        <authorList>
            <person name="Gonzalez-Castillo A."/>
            <person name="Gomez-Gil B."/>
            <person name="Enciso-Ibarra J."/>
        </authorList>
    </citation>
    <scope>NUCLEOTIDE SEQUENCE [LARGE SCALE GENOMIC DNA]</scope>
    <source>
        <strain evidence="1 2">CAIM 528</strain>
    </source>
</reference>
<sequence>MSTHNRTGFVIKWRKGLAVTAHILLDTGETACKIEKSLREGVNDKRYEVMGQRPDNCHVCKTCLNALGLPENSMPPQSSLLPE</sequence>
<organism evidence="1 2">
    <name type="scientific">Vibrio mytili</name>
    <dbReference type="NCBI Taxonomy" id="50718"/>
    <lineage>
        <taxon>Bacteria</taxon>
        <taxon>Pseudomonadati</taxon>
        <taxon>Pseudomonadota</taxon>
        <taxon>Gammaproteobacteria</taxon>
        <taxon>Vibrionales</taxon>
        <taxon>Vibrionaceae</taxon>
        <taxon>Vibrio</taxon>
    </lineage>
</organism>
<dbReference type="Proteomes" id="UP000031977">
    <property type="component" value="Unassembled WGS sequence"/>
</dbReference>
<dbReference type="RefSeq" id="WP_041155329.1">
    <property type="nucleotide sequence ID" value="NZ_JXOK01000036.1"/>
</dbReference>
<dbReference type="EMBL" id="JXOK01000036">
    <property type="protein sequence ID" value="KIN11014.1"/>
    <property type="molecule type" value="Genomic_DNA"/>
</dbReference>
<evidence type="ECO:0000313" key="2">
    <source>
        <dbReference type="Proteomes" id="UP000031977"/>
    </source>
</evidence>
<keyword evidence="2" id="KW-1185">Reference proteome</keyword>
<dbReference type="STRING" id="50718.SU60_09605"/>
<name>A0A0C3DHY5_9VIBR</name>
<comment type="caution">
    <text evidence="1">The sequence shown here is derived from an EMBL/GenBank/DDBJ whole genome shotgun (WGS) entry which is preliminary data.</text>
</comment>
<evidence type="ECO:0000313" key="1">
    <source>
        <dbReference type="EMBL" id="KIN11014.1"/>
    </source>
</evidence>
<accession>A0A0C3DHY5</accession>
<dbReference type="AlphaFoldDB" id="A0A0C3DHY5"/>